<evidence type="ECO:0000256" key="18">
    <source>
        <dbReference type="ARBA" id="ARBA00047899"/>
    </source>
</evidence>
<dbReference type="GO" id="GO:0048544">
    <property type="term" value="P:recognition of pollen"/>
    <property type="evidence" value="ECO:0007669"/>
    <property type="project" value="InterPro"/>
</dbReference>
<keyword evidence="9" id="KW-0430">Lectin</keyword>
<dbReference type="GO" id="GO:0005524">
    <property type="term" value="F:ATP binding"/>
    <property type="evidence" value="ECO:0007669"/>
    <property type="project" value="UniProtKB-KW"/>
</dbReference>
<keyword evidence="8 20" id="KW-0732">Signal</keyword>
<evidence type="ECO:0000256" key="9">
    <source>
        <dbReference type="ARBA" id="ARBA00022734"/>
    </source>
</evidence>
<dbReference type="SMART" id="SM00108">
    <property type="entry name" value="B_lectin"/>
    <property type="match status" value="1"/>
</dbReference>
<evidence type="ECO:0000256" key="1">
    <source>
        <dbReference type="ARBA" id="ARBA00004251"/>
    </source>
</evidence>
<evidence type="ECO:0000313" key="24">
    <source>
        <dbReference type="Proteomes" id="UP000607653"/>
    </source>
</evidence>
<feature type="chain" id="PRO_5032419020" description="non-specific serine/threonine protein kinase" evidence="20">
    <location>
        <begin position="36"/>
        <end position="428"/>
    </location>
</feature>
<dbReference type="CDD" id="cd00028">
    <property type="entry name" value="B_lectin"/>
    <property type="match status" value="1"/>
</dbReference>
<evidence type="ECO:0000256" key="5">
    <source>
        <dbReference type="ARBA" id="ARBA00022553"/>
    </source>
</evidence>
<gene>
    <name evidence="23" type="ORF">HUJ06_002926</name>
</gene>
<dbReference type="SUPFAM" id="SSF51110">
    <property type="entry name" value="alpha-D-mannose-specific plant lectins"/>
    <property type="match status" value="1"/>
</dbReference>
<dbReference type="GO" id="GO:0005886">
    <property type="term" value="C:plasma membrane"/>
    <property type="evidence" value="ECO:0007669"/>
    <property type="project" value="UniProtKB-SubCell"/>
</dbReference>
<evidence type="ECO:0000256" key="17">
    <source>
        <dbReference type="ARBA" id="ARBA00023180"/>
    </source>
</evidence>
<evidence type="ECO:0000259" key="22">
    <source>
        <dbReference type="PROSITE" id="PS50948"/>
    </source>
</evidence>
<evidence type="ECO:0000256" key="7">
    <source>
        <dbReference type="ARBA" id="ARBA00022692"/>
    </source>
</evidence>
<keyword evidence="10" id="KW-0547">Nucleotide-binding</keyword>
<comment type="catalytic activity">
    <reaction evidence="18">
        <text>L-threonyl-[protein] + ATP = O-phospho-L-threonyl-[protein] + ADP + H(+)</text>
        <dbReference type="Rhea" id="RHEA:46608"/>
        <dbReference type="Rhea" id="RHEA-COMP:11060"/>
        <dbReference type="Rhea" id="RHEA-COMP:11605"/>
        <dbReference type="ChEBI" id="CHEBI:15378"/>
        <dbReference type="ChEBI" id="CHEBI:30013"/>
        <dbReference type="ChEBI" id="CHEBI:30616"/>
        <dbReference type="ChEBI" id="CHEBI:61977"/>
        <dbReference type="ChEBI" id="CHEBI:456216"/>
        <dbReference type="EC" id="2.7.11.1"/>
    </reaction>
</comment>
<dbReference type="PROSITE" id="PS50927">
    <property type="entry name" value="BULB_LECTIN"/>
    <property type="match status" value="1"/>
</dbReference>
<dbReference type="FunFam" id="2.90.10.10:FF:000009">
    <property type="entry name" value="Receptor-like serine/threonine-protein kinase SD1-8"/>
    <property type="match status" value="1"/>
</dbReference>
<dbReference type="AlphaFoldDB" id="A0A822ZP49"/>
<evidence type="ECO:0000256" key="10">
    <source>
        <dbReference type="ARBA" id="ARBA00022741"/>
    </source>
</evidence>
<name>A0A822ZP49_NELNU</name>
<dbReference type="PANTHER" id="PTHR32444:SF128">
    <property type="entry name" value="CURCULIN-LIKE (MANNOSE-BINDING) LECTIN FAMILY PROTEIN"/>
    <property type="match status" value="1"/>
</dbReference>
<evidence type="ECO:0000256" key="16">
    <source>
        <dbReference type="ARBA" id="ARBA00023170"/>
    </source>
</evidence>
<keyword evidence="17" id="KW-0325">Glycoprotein</keyword>
<proteinExistence type="predicted"/>
<dbReference type="InterPro" id="IPR036426">
    <property type="entry name" value="Bulb-type_lectin_dom_sf"/>
</dbReference>
<dbReference type="EMBL" id="DUZY01000007">
    <property type="protein sequence ID" value="DAD44696.1"/>
    <property type="molecule type" value="Genomic_DNA"/>
</dbReference>
<evidence type="ECO:0000256" key="11">
    <source>
        <dbReference type="ARBA" id="ARBA00022777"/>
    </source>
</evidence>
<evidence type="ECO:0000256" key="4">
    <source>
        <dbReference type="ARBA" id="ARBA00022527"/>
    </source>
</evidence>
<keyword evidence="13" id="KW-1133">Transmembrane helix</keyword>
<evidence type="ECO:0000256" key="20">
    <source>
        <dbReference type="SAM" id="SignalP"/>
    </source>
</evidence>
<keyword evidence="7" id="KW-0812">Transmembrane</keyword>
<sequence length="428" mass="48039">MATNKRTIVHAPFSLLVFSFICVLVSFSASHGAAATATEDTITQGQELKDWQKLVSANGIFRLGFFSPGASKNRYLGISYNKYQGDVTVVWVANRDTPIGDSSGALTIDGDGILKITSRGGNPIILCSNQTTSNVTATLLDSGNFVLREVNPNGSPKRVVWQSFDYPTSSLLPGMKLGFNSKTGQSWTLTSWLTGDDPSPGAFSLGLDPTGKSQLLAWYRRDAYWNSGVWDGRGFKSVPKLTSDDVRYNFSFVSTEDERYFTYIPKRNSSPPSFWVLNYDGYIYQFKFYDWGVTYQSSSIICPISHSPFPTFEENKKGCLAEQNAPECRRGDQWFHLEVRYVGVSLPYRYVENASLRIDDCDKMCWSNCSCIAYATLYDNATGCQLWSSGSTFRESSNYNDQIFLLRSTGKLFNYFLVFESFLFLLNN</sequence>
<feature type="signal peptide" evidence="20">
    <location>
        <begin position="1"/>
        <end position="35"/>
    </location>
</feature>
<comment type="caution">
    <text evidence="23">The sequence shown here is derived from an EMBL/GenBank/DDBJ whole genome shotgun (WGS) entry which is preliminary data.</text>
</comment>
<evidence type="ECO:0000256" key="2">
    <source>
        <dbReference type="ARBA" id="ARBA00012513"/>
    </source>
</evidence>
<keyword evidence="24" id="KW-1185">Reference proteome</keyword>
<evidence type="ECO:0000256" key="12">
    <source>
        <dbReference type="ARBA" id="ARBA00022840"/>
    </source>
</evidence>
<keyword evidence="16" id="KW-0675">Receptor</keyword>
<accession>A0A822ZP49</accession>
<dbReference type="Pfam" id="PF08276">
    <property type="entry name" value="PAN_2"/>
    <property type="match status" value="1"/>
</dbReference>
<dbReference type="EC" id="2.7.11.1" evidence="2"/>
<dbReference type="Proteomes" id="UP000607653">
    <property type="component" value="Unassembled WGS sequence"/>
</dbReference>
<feature type="domain" description="Bulb-type lectin" evidence="21">
    <location>
        <begin position="39"/>
        <end position="160"/>
    </location>
</feature>
<keyword evidence="5" id="KW-0597">Phosphoprotein</keyword>
<reference evidence="23 24" key="1">
    <citation type="journal article" date="2020" name="Mol. Biol. Evol.">
        <title>Distinct Expression and Methylation Patterns for Genes with Different Fates following a Single Whole-Genome Duplication in Flowering Plants.</title>
        <authorList>
            <person name="Shi T."/>
            <person name="Rahmani R.S."/>
            <person name="Gugger P.F."/>
            <person name="Wang M."/>
            <person name="Li H."/>
            <person name="Zhang Y."/>
            <person name="Li Z."/>
            <person name="Wang Q."/>
            <person name="Van de Peer Y."/>
            <person name="Marchal K."/>
            <person name="Chen J."/>
        </authorList>
    </citation>
    <scope>NUCLEOTIDE SEQUENCE [LARGE SCALE GENOMIC DNA]</scope>
    <source>
        <tissue evidence="23">Leaf</tissue>
    </source>
</reference>
<dbReference type="PANTHER" id="PTHR32444">
    <property type="entry name" value="BULB-TYPE LECTIN DOMAIN-CONTAINING PROTEIN"/>
    <property type="match status" value="1"/>
</dbReference>
<dbReference type="InterPro" id="IPR000858">
    <property type="entry name" value="S_locus_glycoprot_dom"/>
</dbReference>
<keyword evidence="4" id="KW-0723">Serine/threonine-protein kinase</keyword>
<dbReference type="PROSITE" id="PS50948">
    <property type="entry name" value="PAN"/>
    <property type="match status" value="1"/>
</dbReference>
<dbReference type="Gene3D" id="2.90.10.10">
    <property type="entry name" value="Bulb-type lectin domain"/>
    <property type="match status" value="1"/>
</dbReference>
<protein>
    <recommendedName>
        <fullName evidence="2">non-specific serine/threonine protein kinase</fullName>
        <ecNumber evidence="2">2.7.11.1</ecNumber>
    </recommendedName>
</protein>
<keyword evidence="3" id="KW-1003">Cell membrane</keyword>
<dbReference type="Pfam" id="PF00954">
    <property type="entry name" value="S_locus_glycop"/>
    <property type="match status" value="1"/>
</dbReference>
<dbReference type="InterPro" id="IPR003609">
    <property type="entry name" value="Pan_app"/>
</dbReference>
<dbReference type="InterPro" id="IPR001480">
    <property type="entry name" value="Bulb-type_lectin_dom"/>
</dbReference>
<keyword evidence="15" id="KW-1015">Disulfide bond</keyword>
<evidence type="ECO:0000256" key="3">
    <source>
        <dbReference type="ARBA" id="ARBA00022475"/>
    </source>
</evidence>
<dbReference type="Pfam" id="PF01453">
    <property type="entry name" value="B_lectin"/>
    <property type="match status" value="1"/>
</dbReference>
<comment type="subcellular location">
    <subcellularLocation>
        <location evidence="1">Cell membrane</location>
        <topology evidence="1">Single-pass type I membrane protein</topology>
    </subcellularLocation>
</comment>
<keyword evidence="14" id="KW-0472">Membrane</keyword>
<keyword evidence="11" id="KW-0418">Kinase</keyword>
<comment type="catalytic activity">
    <reaction evidence="19">
        <text>L-seryl-[protein] + ATP = O-phospho-L-seryl-[protein] + ADP + H(+)</text>
        <dbReference type="Rhea" id="RHEA:17989"/>
        <dbReference type="Rhea" id="RHEA-COMP:9863"/>
        <dbReference type="Rhea" id="RHEA-COMP:11604"/>
        <dbReference type="ChEBI" id="CHEBI:15378"/>
        <dbReference type="ChEBI" id="CHEBI:29999"/>
        <dbReference type="ChEBI" id="CHEBI:30616"/>
        <dbReference type="ChEBI" id="CHEBI:83421"/>
        <dbReference type="ChEBI" id="CHEBI:456216"/>
        <dbReference type="EC" id="2.7.11.1"/>
    </reaction>
</comment>
<organism evidence="23 24">
    <name type="scientific">Nelumbo nucifera</name>
    <name type="common">Sacred lotus</name>
    <dbReference type="NCBI Taxonomy" id="4432"/>
    <lineage>
        <taxon>Eukaryota</taxon>
        <taxon>Viridiplantae</taxon>
        <taxon>Streptophyta</taxon>
        <taxon>Embryophyta</taxon>
        <taxon>Tracheophyta</taxon>
        <taxon>Spermatophyta</taxon>
        <taxon>Magnoliopsida</taxon>
        <taxon>Proteales</taxon>
        <taxon>Nelumbonaceae</taxon>
        <taxon>Nelumbo</taxon>
    </lineage>
</organism>
<evidence type="ECO:0000313" key="23">
    <source>
        <dbReference type="EMBL" id="DAD44696.1"/>
    </source>
</evidence>
<feature type="domain" description="Apple" evidence="22">
    <location>
        <begin position="328"/>
        <end position="408"/>
    </location>
</feature>
<keyword evidence="12" id="KW-0067">ATP-binding</keyword>
<evidence type="ECO:0000256" key="13">
    <source>
        <dbReference type="ARBA" id="ARBA00022989"/>
    </source>
</evidence>
<keyword evidence="6" id="KW-0808">Transferase</keyword>
<evidence type="ECO:0000256" key="6">
    <source>
        <dbReference type="ARBA" id="ARBA00022679"/>
    </source>
</evidence>
<evidence type="ECO:0000256" key="15">
    <source>
        <dbReference type="ARBA" id="ARBA00023157"/>
    </source>
</evidence>
<evidence type="ECO:0000256" key="14">
    <source>
        <dbReference type="ARBA" id="ARBA00023136"/>
    </source>
</evidence>
<dbReference type="GO" id="GO:0004674">
    <property type="term" value="F:protein serine/threonine kinase activity"/>
    <property type="evidence" value="ECO:0007669"/>
    <property type="project" value="UniProtKB-KW"/>
</dbReference>
<evidence type="ECO:0000256" key="8">
    <source>
        <dbReference type="ARBA" id="ARBA00022729"/>
    </source>
</evidence>
<evidence type="ECO:0000259" key="21">
    <source>
        <dbReference type="PROSITE" id="PS50927"/>
    </source>
</evidence>
<dbReference type="GO" id="GO:0030246">
    <property type="term" value="F:carbohydrate binding"/>
    <property type="evidence" value="ECO:0007669"/>
    <property type="project" value="UniProtKB-KW"/>
</dbReference>
<evidence type="ECO:0000256" key="19">
    <source>
        <dbReference type="ARBA" id="ARBA00048679"/>
    </source>
</evidence>